<dbReference type="Proteomes" id="UP001498398">
    <property type="component" value="Unassembled WGS sequence"/>
</dbReference>
<keyword evidence="9 13" id="KW-0560">Oxidoreductase</keyword>
<dbReference type="InterPro" id="IPR001128">
    <property type="entry name" value="Cyt_P450"/>
</dbReference>
<evidence type="ECO:0000256" key="7">
    <source>
        <dbReference type="ARBA" id="ARBA00022723"/>
    </source>
</evidence>
<keyword evidence="7 13" id="KW-0479">Metal-binding</keyword>
<comment type="pathway">
    <text evidence="3">Secondary metabolite biosynthesis; terpenoid biosynthesis.</text>
</comment>
<dbReference type="CDD" id="cd11062">
    <property type="entry name" value="CYP58-like"/>
    <property type="match status" value="1"/>
</dbReference>
<evidence type="ECO:0000256" key="6">
    <source>
        <dbReference type="ARBA" id="ARBA00022692"/>
    </source>
</evidence>
<dbReference type="PROSITE" id="PS00086">
    <property type="entry name" value="CYTOCHROME_P450"/>
    <property type="match status" value="1"/>
</dbReference>
<dbReference type="PANTHER" id="PTHR24305">
    <property type="entry name" value="CYTOCHROME P450"/>
    <property type="match status" value="1"/>
</dbReference>
<feature type="transmembrane region" description="Helical" evidence="14">
    <location>
        <begin position="21"/>
        <end position="43"/>
    </location>
</feature>
<dbReference type="InterPro" id="IPR050121">
    <property type="entry name" value="Cytochrome_P450_monoxygenase"/>
</dbReference>
<dbReference type="EMBL" id="JBANRG010000008">
    <property type="protein sequence ID" value="KAK7464376.1"/>
    <property type="molecule type" value="Genomic_DNA"/>
</dbReference>
<evidence type="ECO:0000256" key="4">
    <source>
        <dbReference type="ARBA" id="ARBA00010617"/>
    </source>
</evidence>
<keyword evidence="8 14" id="KW-1133">Transmembrane helix</keyword>
<keyword evidence="11 13" id="KW-0503">Monooxygenase</keyword>
<keyword evidence="5 13" id="KW-0349">Heme</keyword>
<accession>A0ABR1JN40</accession>
<comment type="cofactor">
    <cofactor evidence="1">
        <name>heme</name>
        <dbReference type="ChEBI" id="CHEBI:30413"/>
    </cofactor>
</comment>
<evidence type="ECO:0000313" key="15">
    <source>
        <dbReference type="EMBL" id="KAK7464376.1"/>
    </source>
</evidence>
<dbReference type="InterPro" id="IPR036396">
    <property type="entry name" value="Cyt_P450_sf"/>
</dbReference>
<dbReference type="PANTHER" id="PTHR24305:SF166">
    <property type="entry name" value="CYTOCHROME P450 12A4, MITOCHONDRIAL-RELATED"/>
    <property type="match status" value="1"/>
</dbReference>
<comment type="similarity">
    <text evidence="4 13">Belongs to the cytochrome P450 family.</text>
</comment>
<dbReference type="SUPFAM" id="SSF48264">
    <property type="entry name" value="Cytochrome P450"/>
    <property type="match status" value="1"/>
</dbReference>
<evidence type="ECO:0000256" key="8">
    <source>
        <dbReference type="ARBA" id="ARBA00022989"/>
    </source>
</evidence>
<evidence type="ECO:0000256" key="11">
    <source>
        <dbReference type="ARBA" id="ARBA00023033"/>
    </source>
</evidence>
<evidence type="ECO:0000256" key="5">
    <source>
        <dbReference type="ARBA" id="ARBA00022617"/>
    </source>
</evidence>
<keyword evidence="6 14" id="KW-0812">Transmembrane</keyword>
<dbReference type="Gene3D" id="1.10.630.10">
    <property type="entry name" value="Cytochrome P450"/>
    <property type="match status" value="1"/>
</dbReference>
<name>A0ABR1JN40_9AGAR</name>
<reference evidence="15 16" key="1">
    <citation type="submission" date="2024-01" db="EMBL/GenBank/DDBJ databases">
        <title>A draft genome for the cacao thread blight pathogen Marasmiellus scandens.</title>
        <authorList>
            <person name="Baruah I.K."/>
            <person name="Leung J."/>
            <person name="Bukari Y."/>
            <person name="Amoako-Attah I."/>
            <person name="Meinhardt L.W."/>
            <person name="Bailey B.A."/>
            <person name="Cohen S.P."/>
        </authorList>
    </citation>
    <scope>NUCLEOTIDE SEQUENCE [LARGE SCALE GENOMIC DNA]</scope>
    <source>
        <strain evidence="15 16">GH-19</strain>
    </source>
</reference>
<keyword evidence="12 14" id="KW-0472">Membrane</keyword>
<evidence type="ECO:0000256" key="10">
    <source>
        <dbReference type="ARBA" id="ARBA00023004"/>
    </source>
</evidence>
<evidence type="ECO:0000256" key="9">
    <source>
        <dbReference type="ARBA" id="ARBA00023002"/>
    </source>
</evidence>
<evidence type="ECO:0000256" key="14">
    <source>
        <dbReference type="SAM" id="Phobius"/>
    </source>
</evidence>
<organism evidence="15 16">
    <name type="scientific">Marasmiellus scandens</name>
    <dbReference type="NCBI Taxonomy" id="2682957"/>
    <lineage>
        <taxon>Eukaryota</taxon>
        <taxon>Fungi</taxon>
        <taxon>Dikarya</taxon>
        <taxon>Basidiomycota</taxon>
        <taxon>Agaricomycotina</taxon>
        <taxon>Agaricomycetes</taxon>
        <taxon>Agaricomycetidae</taxon>
        <taxon>Agaricales</taxon>
        <taxon>Marasmiineae</taxon>
        <taxon>Omphalotaceae</taxon>
        <taxon>Marasmiellus</taxon>
    </lineage>
</organism>
<proteinExistence type="inferred from homology"/>
<dbReference type="InterPro" id="IPR017972">
    <property type="entry name" value="Cyt_P450_CS"/>
</dbReference>
<dbReference type="PRINTS" id="PR00385">
    <property type="entry name" value="P450"/>
</dbReference>
<evidence type="ECO:0008006" key="17">
    <source>
        <dbReference type="Google" id="ProtNLM"/>
    </source>
</evidence>
<evidence type="ECO:0000256" key="13">
    <source>
        <dbReference type="RuleBase" id="RU000461"/>
    </source>
</evidence>
<sequence length="508" mass="58268">MMVLTQESDSRSRLDHEWIASLFLTLLAILCSKVAITALWNLFFHPLASFPGPRLAALSNLYQAYYDVYYRGKFVEHLHDLHARYGPVVRVGPNELHFSSPEAYKDIYHSGSKFVKEKAFYKTMQEEFSSFGTWDPVFHRKRKDTMNPLFSRRAILKLESSIQEKVDRLIQILLPTREEIDLFCAFRCFSLDVVYDYTFGEDAGAISYPFFRHPIILGTEGIILNNAIGRHLPIIDRIVSCLPSFIQKRFTPPGFSEVTQTLGSRATEFVERKAKVQQSDERETIFNRIVDVEDASWKSLFDEGMNLTFAGTDTVANACIAACFYVHSDAEMLKRLREELRNAWPDVNSRVSYEVLEKLPYLTAVIKESLRLSIGVPVGLLREVQPASAQIMGYEIPRGTIVSVSATFMHWNPDVFPDPHKFSPKRWLQDRDRKLDSYLVPFSRGPRQCIGMNLAWCELYLLLGYLFRRVDLKVDGVTHQDMRNIYFSFVPVLAGGKHLKGTVKGSLT</sequence>
<evidence type="ECO:0000256" key="3">
    <source>
        <dbReference type="ARBA" id="ARBA00004721"/>
    </source>
</evidence>
<protein>
    <recommendedName>
        <fullName evidence="17">Cytochrome P450</fullName>
    </recommendedName>
</protein>
<evidence type="ECO:0000256" key="1">
    <source>
        <dbReference type="ARBA" id="ARBA00001971"/>
    </source>
</evidence>
<dbReference type="Pfam" id="PF00067">
    <property type="entry name" value="p450"/>
    <property type="match status" value="1"/>
</dbReference>
<gene>
    <name evidence="15" type="ORF">VKT23_006543</name>
</gene>
<evidence type="ECO:0000256" key="2">
    <source>
        <dbReference type="ARBA" id="ARBA00004370"/>
    </source>
</evidence>
<evidence type="ECO:0000256" key="12">
    <source>
        <dbReference type="ARBA" id="ARBA00023136"/>
    </source>
</evidence>
<comment type="subcellular location">
    <subcellularLocation>
        <location evidence="2">Membrane</location>
    </subcellularLocation>
</comment>
<comment type="caution">
    <text evidence="15">The sequence shown here is derived from an EMBL/GenBank/DDBJ whole genome shotgun (WGS) entry which is preliminary data.</text>
</comment>
<keyword evidence="16" id="KW-1185">Reference proteome</keyword>
<keyword evidence="10 13" id="KW-0408">Iron</keyword>
<evidence type="ECO:0000313" key="16">
    <source>
        <dbReference type="Proteomes" id="UP001498398"/>
    </source>
</evidence>
<dbReference type="PRINTS" id="PR00465">
    <property type="entry name" value="EP450IV"/>
</dbReference>
<dbReference type="InterPro" id="IPR002403">
    <property type="entry name" value="Cyt_P450_E_grp-IV"/>
</dbReference>